<dbReference type="RefSeq" id="WP_144977337.1">
    <property type="nucleotide sequence ID" value="NZ_CP036289.1"/>
</dbReference>
<dbReference type="AlphaFoldDB" id="A0A518CFE4"/>
<dbReference type="Gene3D" id="3.55.50.30">
    <property type="match status" value="1"/>
</dbReference>
<dbReference type="OrthoDB" id="277020at2"/>
<evidence type="ECO:0000313" key="2">
    <source>
        <dbReference type="EMBL" id="QDU77950.1"/>
    </source>
</evidence>
<name>A0A518CFE4_9BACT</name>
<reference evidence="3" key="1">
    <citation type="submission" date="2019-02" db="EMBL/GenBank/DDBJ databases">
        <title>Deep-cultivation of Planctomycetes and their phenomic and genomic characterization uncovers novel biology.</title>
        <authorList>
            <person name="Wiegand S."/>
            <person name="Jogler M."/>
            <person name="Boedeker C."/>
            <person name="Pinto D."/>
            <person name="Vollmers J."/>
            <person name="Rivas-Marin E."/>
            <person name="Kohn T."/>
            <person name="Peeters S.H."/>
            <person name="Heuer A."/>
            <person name="Rast P."/>
            <person name="Oberbeckmann S."/>
            <person name="Bunk B."/>
            <person name="Jeske O."/>
            <person name="Meyerdierks A."/>
            <person name="Storesund J.E."/>
            <person name="Kallscheuer N."/>
            <person name="Luecker S."/>
            <person name="Lage O.M."/>
            <person name="Pohl T."/>
            <person name="Merkel B.J."/>
            <person name="Hornburger P."/>
            <person name="Mueller R.-W."/>
            <person name="Bruemmer F."/>
            <person name="Labrenz M."/>
            <person name="Spormann A.M."/>
            <person name="Op den Camp H."/>
            <person name="Overmann J."/>
            <person name="Amann R."/>
            <person name="Jetten M.S.M."/>
            <person name="Mascher T."/>
            <person name="Medema M.H."/>
            <person name="Devos D.P."/>
            <person name="Kaster A.-K."/>
            <person name="Ovreas L."/>
            <person name="Rohde M."/>
            <person name="Galperin M.Y."/>
            <person name="Jogler C."/>
        </authorList>
    </citation>
    <scope>NUCLEOTIDE SEQUENCE [LARGE SCALE GENOMIC DNA]</scope>
    <source>
        <strain evidence="3">Pan97</strain>
    </source>
</reference>
<dbReference type="KEGG" id="bvo:Pan97_50290"/>
<feature type="signal peptide" evidence="1">
    <location>
        <begin position="1"/>
        <end position="21"/>
    </location>
</feature>
<gene>
    <name evidence="2" type="ORF">Pan97_50290</name>
</gene>
<sequence length="242" mass="26121" precursor="true">MRCAPIWTLVLVLGLAPSAWAQFGGGGFGNGGVMEGGMGGFEVAPPPAQEGIAAYRPAPGDAGRFQVTWTGTDAQASQKIAARMQDETKVQFVDTPLSEVVAYLKNLHHIPIVIDQTALDDSDIDLDVPINANFESLTLAAALDLLTQQHELGWIIEKGALVITSYDAADERLSTRIYKLHQLEAVGAAKVVEKIVFPESWNALGGHADIAVIRDRNLLVIRQNREGHEAVESLLTQLESMK</sequence>
<keyword evidence="3" id="KW-1185">Reference proteome</keyword>
<organism evidence="2 3">
    <name type="scientific">Bremerella volcania</name>
    <dbReference type="NCBI Taxonomy" id="2527984"/>
    <lineage>
        <taxon>Bacteria</taxon>
        <taxon>Pseudomonadati</taxon>
        <taxon>Planctomycetota</taxon>
        <taxon>Planctomycetia</taxon>
        <taxon>Pirellulales</taxon>
        <taxon>Pirellulaceae</taxon>
        <taxon>Bremerella</taxon>
    </lineage>
</organism>
<keyword evidence="1" id="KW-0732">Signal</keyword>
<proteinExistence type="predicted"/>
<dbReference type="Proteomes" id="UP000318626">
    <property type="component" value="Chromosome"/>
</dbReference>
<evidence type="ECO:0008006" key="4">
    <source>
        <dbReference type="Google" id="ProtNLM"/>
    </source>
</evidence>
<dbReference type="EMBL" id="CP036289">
    <property type="protein sequence ID" value="QDU77950.1"/>
    <property type="molecule type" value="Genomic_DNA"/>
</dbReference>
<evidence type="ECO:0000313" key="3">
    <source>
        <dbReference type="Proteomes" id="UP000318626"/>
    </source>
</evidence>
<protein>
    <recommendedName>
        <fullName evidence="4">Bacterial type II/III secretion system short domain protein</fullName>
    </recommendedName>
</protein>
<evidence type="ECO:0000256" key="1">
    <source>
        <dbReference type="SAM" id="SignalP"/>
    </source>
</evidence>
<feature type="chain" id="PRO_5022130999" description="Bacterial type II/III secretion system short domain protein" evidence="1">
    <location>
        <begin position="22"/>
        <end position="242"/>
    </location>
</feature>
<accession>A0A518CFE4</accession>